<dbReference type="EMBL" id="CAQI01000053">
    <property type="protein sequence ID" value="CCQ47813.1"/>
    <property type="molecule type" value="Genomic_DNA"/>
</dbReference>
<reference evidence="3" key="1">
    <citation type="journal article" date="2014" name="Genome Announc.">
        <title>Genome Sequence of Arthrobacter siccitolerans 4J27, a Xeroprotectant-Producing Desiccation-Tolerant Microorganism.</title>
        <authorList>
            <person name="Manzanera M."/>
            <person name="Santa-Cruz-Calvo L."/>
            <person name="Vilchez J.I."/>
            <person name="Garcia-Fontana C."/>
            <person name="Silva-Castro G.A."/>
            <person name="Calvo C."/>
            <person name="Gonzalez-Lopez J."/>
        </authorList>
    </citation>
    <scope>NUCLEOTIDE SEQUENCE [LARGE SCALE GENOMIC DNA]</scope>
    <source>
        <strain evidence="3">4J27</strain>
    </source>
</reference>
<organism evidence="2 3">
    <name type="scientific">Pseudarthrobacter siccitolerans</name>
    <dbReference type="NCBI Taxonomy" id="861266"/>
    <lineage>
        <taxon>Bacteria</taxon>
        <taxon>Bacillati</taxon>
        <taxon>Actinomycetota</taxon>
        <taxon>Actinomycetes</taxon>
        <taxon>Micrococcales</taxon>
        <taxon>Micrococcaceae</taxon>
        <taxon>Pseudarthrobacter</taxon>
    </lineage>
</organism>
<sequence length="75" mass="8052">MVSTMKRIALLKERQASPAGTPSTATGSHCPVSGLWSPDQDPHTVLSFFEGHVFPAFDGVPTVWRRRTAGTVSAN</sequence>
<keyword evidence="3" id="KW-1185">Reference proteome</keyword>
<name>A0A024H728_9MICC</name>
<feature type="region of interest" description="Disordered" evidence="1">
    <location>
        <begin position="11"/>
        <end position="36"/>
    </location>
</feature>
<feature type="compositionally biased region" description="Polar residues" evidence="1">
    <location>
        <begin position="18"/>
        <end position="27"/>
    </location>
</feature>
<evidence type="ECO:0000313" key="2">
    <source>
        <dbReference type="EMBL" id="CCQ47813.1"/>
    </source>
</evidence>
<comment type="caution">
    <text evidence="2">The sequence shown here is derived from an EMBL/GenBank/DDBJ whole genome shotgun (WGS) entry which is preliminary data.</text>
</comment>
<gene>
    <name evidence="2" type="ORF">ARTSIC4J27_3809</name>
</gene>
<protein>
    <submittedName>
        <fullName evidence="2">Uncharacterized protein</fullName>
    </submittedName>
</protein>
<proteinExistence type="predicted"/>
<dbReference type="AlphaFoldDB" id="A0A024H728"/>
<evidence type="ECO:0000313" key="3">
    <source>
        <dbReference type="Proteomes" id="UP000035722"/>
    </source>
</evidence>
<evidence type="ECO:0000256" key="1">
    <source>
        <dbReference type="SAM" id="MobiDB-lite"/>
    </source>
</evidence>
<dbReference type="Proteomes" id="UP000035722">
    <property type="component" value="Unassembled WGS sequence"/>
</dbReference>
<accession>A0A024H728</accession>